<name>A0A1F5KK34_9BACT</name>
<sequence>MLKRLLAQKTTILLVAGIIILVILTGVGLKAFSQRKVVLPEEEVDLPFNADGPYALLSPRRDGNALSLNIKRVSDYDGISYELAYQSQTEDKEMVDRGVTGTLDMQNKKSEYTQEILFGTCSKGDTSDPLHCVFDLNVENGTLLLRIKQKPKPGDKVVKVYKINTTWHMQKPDVALGLITSADSHFSFKTLASRQDLNIVGLTLVNDLSGTPKIPEGKQILGKVYAFNVPTAKQFPPGSVTIELAQNPPTDAQIGQYIEKDNNWKILETKITGSNLTAQADSAGLFTVFANSPK</sequence>
<evidence type="ECO:0000313" key="2">
    <source>
        <dbReference type="EMBL" id="OGE41283.1"/>
    </source>
</evidence>
<reference evidence="2 3" key="1">
    <citation type="journal article" date="2016" name="Nat. Commun.">
        <title>Thousands of microbial genomes shed light on interconnected biogeochemical processes in an aquifer system.</title>
        <authorList>
            <person name="Anantharaman K."/>
            <person name="Brown C.T."/>
            <person name="Hug L.A."/>
            <person name="Sharon I."/>
            <person name="Castelle C.J."/>
            <person name="Probst A.J."/>
            <person name="Thomas B.C."/>
            <person name="Singh A."/>
            <person name="Wilkins M.J."/>
            <person name="Karaoz U."/>
            <person name="Brodie E.L."/>
            <person name="Williams K.H."/>
            <person name="Hubbard S.S."/>
            <person name="Banfield J.F."/>
        </authorList>
    </citation>
    <scope>NUCLEOTIDE SEQUENCE [LARGE SCALE GENOMIC DNA]</scope>
</reference>
<keyword evidence="1" id="KW-0812">Transmembrane</keyword>
<keyword evidence="1" id="KW-1133">Transmembrane helix</keyword>
<dbReference type="AlphaFoldDB" id="A0A1F5KK34"/>
<accession>A0A1F5KK34</accession>
<gene>
    <name evidence="2" type="ORF">A3D25_02040</name>
</gene>
<proteinExistence type="predicted"/>
<comment type="caution">
    <text evidence="2">The sequence shown here is derived from an EMBL/GenBank/DDBJ whole genome shotgun (WGS) entry which is preliminary data.</text>
</comment>
<dbReference type="Proteomes" id="UP000177328">
    <property type="component" value="Unassembled WGS sequence"/>
</dbReference>
<dbReference type="EMBL" id="MFDD01000002">
    <property type="protein sequence ID" value="OGE41283.1"/>
    <property type="molecule type" value="Genomic_DNA"/>
</dbReference>
<organism evidence="2 3">
    <name type="scientific">Candidatus Daviesbacteria bacterium RIFCSPHIGHO2_02_FULL_43_12</name>
    <dbReference type="NCBI Taxonomy" id="1797776"/>
    <lineage>
        <taxon>Bacteria</taxon>
        <taxon>Candidatus Daviesiibacteriota</taxon>
    </lineage>
</organism>
<protein>
    <submittedName>
        <fullName evidence="2">Uncharacterized protein</fullName>
    </submittedName>
</protein>
<feature type="transmembrane region" description="Helical" evidence="1">
    <location>
        <begin position="12"/>
        <end position="32"/>
    </location>
</feature>
<evidence type="ECO:0000313" key="3">
    <source>
        <dbReference type="Proteomes" id="UP000177328"/>
    </source>
</evidence>
<evidence type="ECO:0000256" key="1">
    <source>
        <dbReference type="SAM" id="Phobius"/>
    </source>
</evidence>
<keyword evidence="1" id="KW-0472">Membrane</keyword>